<dbReference type="Proteomes" id="UP000053791">
    <property type="component" value="Unassembled WGS sequence"/>
</dbReference>
<dbReference type="Gene3D" id="1.20.1250.20">
    <property type="entry name" value="MFS general substrate transporter like domains"/>
    <property type="match status" value="2"/>
</dbReference>
<dbReference type="Pfam" id="PF13347">
    <property type="entry name" value="MFS_2"/>
    <property type="match status" value="1"/>
</dbReference>
<accession>A0A0X3UBM2</accession>
<dbReference type="AlphaFoldDB" id="A0A0X3UBM2"/>
<dbReference type="OrthoDB" id="181905at2"/>
<dbReference type="GO" id="GO:0005886">
    <property type="term" value="C:plasma membrane"/>
    <property type="evidence" value="ECO:0007669"/>
    <property type="project" value="TreeGrafter"/>
</dbReference>
<dbReference type="EMBL" id="LQBQ01000001">
    <property type="protein sequence ID" value="KUJ85487.1"/>
    <property type="molecule type" value="Genomic_DNA"/>
</dbReference>
<organism evidence="3 4">
    <name type="scientific">Ruegeria marisrubri</name>
    <dbReference type="NCBI Taxonomy" id="1685379"/>
    <lineage>
        <taxon>Bacteria</taxon>
        <taxon>Pseudomonadati</taxon>
        <taxon>Pseudomonadota</taxon>
        <taxon>Alphaproteobacteria</taxon>
        <taxon>Rhodobacterales</taxon>
        <taxon>Roseobacteraceae</taxon>
        <taxon>Ruegeria</taxon>
    </lineage>
</organism>
<dbReference type="GO" id="GO:0008643">
    <property type="term" value="P:carbohydrate transport"/>
    <property type="evidence" value="ECO:0007669"/>
    <property type="project" value="InterPro"/>
</dbReference>
<comment type="similarity">
    <text evidence="1">Belongs to the sodium:galactoside symporter (TC 2.A.2) family.</text>
</comment>
<evidence type="ECO:0000256" key="1">
    <source>
        <dbReference type="ARBA" id="ARBA00009617"/>
    </source>
</evidence>
<dbReference type="InterPro" id="IPR036259">
    <property type="entry name" value="MFS_trans_sf"/>
</dbReference>
<keyword evidence="2" id="KW-1133">Transmembrane helix</keyword>
<feature type="transmembrane region" description="Helical" evidence="2">
    <location>
        <begin position="102"/>
        <end position="124"/>
    </location>
</feature>
<feature type="transmembrane region" description="Helical" evidence="2">
    <location>
        <begin position="250"/>
        <end position="271"/>
    </location>
</feature>
<feature type="transmembrane region" description="Helical" evidence="2">
    <location>
        <begin position="278"/>
        <end position="295"/>
    </location>
</feature>
<proteinExistence type="inferred from homology"/>
<gene>
    <name evidence="3" type="ORF">AVO45_00360</name>
</gene>
<protein>
    <recommendedName>
        <fullName evidence="5">Sodium:galactoside symporter</fullName>
    </recommendedName>
</protein>
<keyword evidence="2" id="KW-0472">Membrane</keyword>
<dbReference type="STRING" id="1685379.AVO45_00360"/>
<keyword evidence="4" id="KW-1185">Reference proteome</keyword>
<dbReference type="PANTHER" id="PTHR11328:SF24">
    <property type="entry name" value="MAJOR FACILITATOR SUPERFAMILY (MFS) PROFILE DOMAIN-CONTAINING PROTEIN"/>
    <property type="match status" value="1"/>
</dbReference>
<dbReference type="InterPro" id="IPR039672">
    <property type="entry name" value="MFS_2"/>
</dbReference>
<evidence type="ECO:0000313" key="3">
    <source>
        <dbReference type="EMBL" id="KUJ85487.1"/>
    </source>
</evidence>
<feature type="transmembrane region" description="Helical" evidence="2">
    <location>
        <begin position="338"/>
        <end position="363"/>
    </location>
</feature>
<sequence length="407" mass="41839">MPLTPDRTGLRVATMAGFLACAGVPLYIHLPRFLVEAGLSLSAAGALLLGLRMLDFVQDPLLGVWADRAGPSYRPRMAALALLGLGAGFAIVFVLQPGVLGLSLGLVLLLSAYSLGTILFYAQGVAVAGGAGDVGHFRLAGWRETGAVVGIIFAAMLPSLVASAHGSSAGYAALGIGMVLAAPLVWRISAPIWSVPSSVTSGFSLRAFRNAGAARLLLIGLFNAMPVAVTSTLFLFYVEDWLGAADFAGALLLAFFLAAGLAIPAWAGLAARYGARQVLLPAMLLAVFAFSWAALLPQGAVVQFLVVTVVSGAALGADMAILPALFATRLKRSDLPSAVGFGAWAFVSKSALALSGILVLPTLEIAGYVPGGVNDAPALRTLAAAYAIVPLFLKLPAIWMVARLADD</sequence>
<feature type="transmembrane region" description="Helical" evidence="2">
    <location>
        <begin position="12"/>
        <end position="31"/>
    </location>
</feature>
<feature type="transmembrane region" description="Helical" evidence="2">
    <location>
        <begin position="145"/>
        <end position="165"/>
    </location>
</feature>
<feature type="transmembrane region" description="Helical" evidence="2">
    <location>
        <begin position="383"/>
        <end position="402"/>
    </location>
</feature>
<feature type="transmembrane region" description="Helical" evidence="2">
    <location>
        <begin position="301"/>
        <end position="326"/>
    </location>
</feature>
<feature type="transmembrane region" description="Helical" evidence="2">
    <location>
        <begin position="37"/>
        <end position="57"/>
    </location>
</feature>
<reference evidence="4" key="1">
    <citation type="submission" date="2015-12" db="EMBL/GenBank/DDBJ databases">
        <authorList>
            <person name="Zhang G."/>
            <person name="Stingl U."/>
        </authorList>
    </citation>
    <scope>NUCLEOTIDE SEQUENCE [LARGE SCALE GENOMIC DNA]</scope>
    <source>
        <strain evidence="4">ZGT118</strain>
    </source>
</reference>
<evidence type="ECO:0000313" key="4">
    <source>
        <dbReference type="Proteomes" id="UP000053791"/>
    </source>
</evidence>
<evidence type="ECO:0008006" key="5">
    <source>
        <dbReference type="Google" id="ProtNLM"/>
    </source>
</evidence>
<feature type="transmembrane region" description="Helical" evidence="2">
    <location>
        <begin position="216"/>
        <end position="238"/>
    </location>
</feature>
<name>A0A0X3UBM2_9RHOB</name>
<evidence type="ECO:0000256" key="2">
    <source>
        <dbReference type="SAM" id="Phobius"/>
    </source>
</evidence>
<feature type="transmembrane region" description="Helical" evidence="2">
    <location>
        <begin position="171"/>
        <end position="195"/>
    </location>
</feature>
<feature type="transmembrane region" description="Helical" evidence="2">
    <location>
        <begin position="78"/>
        <end position="96"/>
    </location>
</feature>
<keyword evidence="2" id="KW-0812">Transmembrane</keyword>
<dbReference type="PANTHER" id="PTHR11328">
    <property type="entry name" value="MAJOR FACILITATOR SUPERFAMILY DOMAIN-CONTAINING PROTEIN"/>
    <property type="match status" value="1"/>
</dbReference>
<dbReference type="SUPFAM" id="SSF103473">
    <property type="entry name" value="MFS general substrate transporter"/>
    <property type="match status" value="2"/>
</dbReference>
<dbReference type="GO" id="GO:0015293">
    <property type="term" value="F:symporter activity"/>
    <property type="evidence" value="ECO:0007669"/>
    <property type="project" value="InterPro"/>
</dbReference>
<comment type="caution">
    <text evidence="3">The sequence shown here is derived from an EMBL/GenBank/DDBJ whole genome shotgun (WGS) entry which is preliminary data.</text>
</comment>